<dbReference type="SUPFAM" id="SSF81653">
    <property type="entry name" value="Calcium ATPase, transduction domain A"/>
    <property type="match status" value="1"/>
</dbReference>
<feature type="transmembrane region" description="Helical" evidence="9">
    <location>
        <begin position="283"/>
        <end position="309"/>
    </location>
</feature>
<dbReference type="Pfam" id="PF00122">
    <property type="entry name" value="E1-E2_ATPase"/>
    <property type="match status" value="1"/>
</dbReference>
<dbReference type="InterPro" id="IPR006068">
    <property type="entry name" value="ATPase_P-typ_cation-transptr_C"/>
</dbReference>
<dbReference type="GO" id="GO:0016887">
    <property type="term" value="F:ATP hydrolysis activity"/>
    <property type="evidence" value="ECO:0007669"/>
    <property type="project" value="InterPro"/>
</dbReference>
<feature type="transmembrane region" description="Helical" evidence="9">
    <location>
        <begin position="845"/>
        <end position="865"/>
    </location>
</feature>
<dbReference type="Gene3D" id="1.20.1110.10">
    <property type="entry name" value="Calcium-transporting ATPase, transmembrane domain"/>
    <property type="match status" value="1"/>
</dbReference>
<dbReference type="InterPro" id="IPR059000">
    <property type="entry name" value="ATPase_P-type_domA"/>
</dbReference>
<dbReference type="PROSITE" id="PS00154">
    <property type="entry name" value="ATPASE_E1_E2"/>
    <property type="match status" value="1"/>
</dbReference>
<dbReference type="SFLD" id="SFLDG00002">
    <property type="entry name" value="C1.7:_P-type_atpase_like"/>
    <property type="match status" value="1"/>
</dbReference>
<dbReference type="PRINTS" id="PR00120">
    <property type="entry name" value="HATPASE"/>
</dbReference>
<dbReference type="AlphaFoldDB" id="A0A1M4EGY9"/>
<keyword evidence="6 9" id="KW-1133">Transmembrane helix</keyword>
<dbReference type="InterPro" id="IPR001757">
    <property type="entry name" value="P_typ_ATPase"/>
</dbReference>
<dbReference type="InterPro" id="IPR018303">
    <property type="entry name" value="ATPase_P-typ_P_site"/>
</dbReference>
<evidence type="ECO:0000256" key="5">
    <source>
        <dbReference type="ARBA" id="ARBA00022967"/>
    </source>
</evidence>
<dbReference type="EMBL" id="LT559118">
    <property type="protein sequence ID" value="SBO97928.1"/>
    <property type="molecule type" value="Genomic_DNA"/>
</dbReference>
<dbReference type="RefSeq" id="WP_225266661.1">
    <property type="nucleotide sequence ID" value="NZ_CP084058.1"/>
</dbReference>
<dbReference type="SUPFAM" id="SSF81660">
    <property type="entry name" value="Metal cation-transporting ATPase, ATP-binding domain N"/>
    <property type="match status" value="1"/>
</dbReference>
<evidence type="ECO:0000256" key="4">
    <source>
        <dbReference type="ARBA" id="ARBA00022840"/>
    </source>
</evidence>
<gene>
    <name evidence="11" type="ORF">BN4615_P7444</name>
</gene>
<evidence type="ECO:0000256" key="6">
    <source>
        <dbReference type="ARBA" id="ARBA00022989"/>
    </source>
</evidence>
<dbReference type="SMART" id="SM00831">
    <property type="entry name" value="Cation_ATPase_N"/>
    <property type="match status" value="1"/>
</dbReference>
<dbReference type="EC" id="3.6.3.3" evidence="11"/>
<evidence type="ECO:0000256" key="7">
    <source>
        <dbReference type="ARBA" id="ARBA00023136"/>
    </source>
</evidence>
<feature type="transmembrane region" description="Helical" evidence="9">
    <location>
        <begin position="877"/>
        <end position="895"/>
    </location>
</feature>
<keyword evidence="2 9" id="KW-0812">Transmembrane</keyword>
<evidence type="ECO:0000256" key="2">
    <source>
        <dbReference type="ARBA" id="ARBA00022692"/>
    </source>
</evidence>
<feature type="transmembrane region" description="Helical" evidence="9">
    <location>
        <begin position="77"/>
        <end position="104"/>
    </location>
</feature>
<dbReference type="EC" id="3.6.3.4" evidence="11"/>
<proteinExistence type="predicted"/>
<dbReference type="InterPro" id="IPR044492">
    <property type="entry name" value="P_typ_ATPase_HD_dom"/>
</dbReference>
<accession>A0A1M4EGY9</accession>
<evidence type="ECO:0000256" key="3">
    <source>
        <dbReference type="ARBA" id="ARBA00022741"/>
    </source>
</evidence>
<dbReference type="InterPro" id="IPR023298">
    <property type="entry name" value="ATPase_P-typ_TM_dom_sf"/>
</dbReference>
<dbReference type="SFLD" id="SFLDS00003">
    <property type="entry name" value="Haloacid_Dehalogenase"/>
    <property type="match status" value="1"/>
</dbReference>
<feature type="transmembrane region" description="Helical" evidence="9">
    <location>
        <begin position="807"/>
        <end position="825"/>
    </location>
</feature>
<dbReference type="Pfam" id="PF00690">
    <property type="entry name" value="Cation_ATPase_N"/>
    <property type="match status" value="1"/>
</dbReference>
<dbReference type="GO" id="GO:0005886">
    <property type="term" value="C:plasma membrane"/>
    <property type="evidence" value="ECO:0007669"/>
    <property type="project" value="UniProtKB-SubCell"/>
</dbReference>
<protein>
    <submittedName>
        <fullName evidence="11">Lead, cadmium, zinc and mercury transporting ATPase Copper-translocating P-type ATPase</fullName>
        <ecNumber evidence="11">3.6.3.3</ecNumber>
        <ecNumber evidence="11">3.6.3.4</ecNumber>
    </submittedName>
</protein>
<feature type="domain" description="Cation-transporting P-type ATPase N-terminal" evidence="10">
    <location>
        <begin position="17"/>
        <end position="91"/>
    </location>
</feature>
<evidence type="ECO:0000313" key="11">
    <source>
        <dbReference type="EMBL" id="SBO97928.1"/>
    </source>
</evidence>
<dbReference type="InterPro" id="IPR008250">
    <property type="entry name" value="ATPase_P-typ_transduc_dom_A_sf"/>
</dbReference>
<keyword evidence="5" id="KW-1278">Translocase</keyword>
<evidence type="ECO:0000256" key="9">
    <source>
        <dbReference type="SAM" id="Phobius"/>
    </source>
</evidence>
<reference evidence="11" key="1">
    <citation type="submission" date="2016-04" db="EMBL/GenBank/DDBJ databases">
        <authorList>
            <person name="Evans L.H."/>
            <person name="Alamgir A."/>
            <person name="Owens N."/>
            <person name="Weber N.D."/>
            <person name="Virtaneva K."/>
            <person name="Barbian K."/>
            <person name="Babar A."/>
            <person name="Rosenke K."/>
        </authorList>
    </citation>
    <scope>NUCLEOTIDE SEQUENCE</scope>
    <source>
        <strain evidence="11">Nono1</strain>
    </source>
</reference>
<dbReference type="NCBIfam" id="TIGR01494">
    <property type="entry name" value="ATPase_P-type"/>
    <property type="match status" value="2"/>
</dbReference>
<keyword evidence="4" id="KW-0067">ATP-binding</keyword>
<dbReference type="InterPro" id="IPR004014">
    <property type="entry name" value="ATPase_P-typ_cation-transptr_N"/>
</dbReference>
<feature type="transmembrane region" description="Helical" evidence="9">
    <location>
        <begin position="708"/>
        <end position="727"/>
    </location>
</feature>
<feature type="transmembrane region" description="Helical" evidence="9">
    <location>
        <begin position="739"/>
        <end position="757"/>
    </location>
</feature>
<keyword evidence="11" id="KW-0378">Hydrolase</keyword>
<dbReference type="InterPro" id="IPR023299">
    <property type="entry name" value="ATPase_P-typ_cyto_dom_N"/>
</dbReference>
<dbReference type="Gene3D" id="3.40.1110.10">
    <property type="entry name" value="Calcium-transporting ATPase, cytoplasmic domain N"/>
    <property type="match status" value="1"/>
</dbReference>
<comment type="subcellular location">
    <subcellularLocation>
        <location evidence="1">Cell membrane</location>
        <topology evidence="1">Multi-pass membrane protein</topology>
    </subcellularLocation>
</comment>
<dbReference type="SUPFAM" id="SSF56784">
    <property type="entry name" value="HAD-like"/>
    <property type="match status" value="1"/>
</dbReference>
<organism evidence="11">
    <name type="scientific">Nonomuraea gerenzanensis</name>
    <dbReference type="NCBI Taxonomy" id="93944"/>
    <lineage>
        <taxon>Bacteria</taxon>
        <taxon>Bacillati</taxon>
        <taxon>Actinomycetota</taxon>
        <taxon>Actinomycetes</taxon>
        <taxon>Streptosporangiales</taxon>
        <taxon>Streptosporangiaceae</taxon>
        <taxon>Nonomuraea</taxon>
    </lineage>
</organism>
<keyword evidence="7 9" id="KW-0472">Membrane</keyword>
<dbReference type="Gene3D" id="3.40.50.1000">
    <property type="entry name" value="HAD superfamily/HAD-like"/>
    <property type="match status" value="1"/>
</dbReference>
<dbReference type="Gene3D" id="2.70.150.10">
    <property type="entry name" value="Calcium-transporting ATPase, cytoplasmic transduction domain A"/>
    <property type="match status" value="1"/>
</dbReference>
<sequence length="916" mass="97189">MTTSSAGQGSAHSEPPAYFAMPAVEALKVLGVEAGHGLSAAEVQTRREQYGPNKFAEAKPEPAWRAFVRQYADAMQLVLLVAGIGSLLLQQWGTGIVLLGLTLFNAFLGLRQEGKAAAAVAALQKMMIVKAKVRRDGALAEVAADELVPGDVVSVEAGDLVPADGRIIRAATLEIDESALTGESTPVGKDPAALLSPGAGIGDRITMAFMNTNVTRGSGDFVVTATGMSTEVGHISGMLQTEEETETPLTRQLAALTNQILVISGFALVLSMALNLARGNPFAQVFTASIAFAVAAIPTGLPAVVTTILSMGTQMLAKANAIVKRLRSTETLGCTSAINSDKTGTLTLNQMTAVEMTLPGRRYVISGSGYSTEGTIKRVAGQPDVPLEPFLLPMALTADAEVQDGVLVGDPTEGALVVLAEKGGLDVRGTRAAYPRVAEVPFDAAYKLMATFHRMPDERGSEVIRCLVKGAPDQLLARSDSVLDSGLGPIPVTDDFRARYLEENQRLAEQGLRVMGTARKDFDPAAFDPDGDLLAQVDGLVLLSLVGIVDPPRPQAKAAIAKAREAGIEVRMITGDHAVTAESIARQLGIPGRAITGAEFAAMDDETALREISDIGVIARVAPEHKVRLVDVLRRQDHVVAMTGDGVNDAPALKRADIGIAMGITGTEVSKEAATMILTDDDFSTIVRAVEMGRGLYDNLKKYIKFQIGTLIGFIVTFLGASVFNLVSGVPMLPLQTLWVNFTVQICQAVGLGYGVAAADLMQRRPRPINEQILDRRLFRWLGVAGFVVGVGTLGVVWWGQAQGEDLARTMALTTFALFNLFFSIACRDETRSMFARGGTPDKPFLYASLLSVLAIVLSGGVDFFQRLLGTVDMDLGQWLVCIVVAGVIIPVSEVQKALARRKQRKADEALTGSVA</sequence>
<dbReference type="InterPro" id="IPR036412">
    <property type="entry name" value="HAD-like_sf"/>
</dbReference>
<dbReference type="SFLD" id="SFLDF00027">
    <property type="entry name" value="p-type_atpase"/>
    <property type="match status" value="1"/>
</dbReference>
<evidence type="ECO:0000256" key="1">
    <source>
        <dbReference type="ARBA" id="ARBA00004651"/>
    </source>
</evidence>
<comment type="catalytic activity">
    <reaction evidence="8">
        <text>ATP + H2O = ADP + phosphate + H(+)</text>
        <dbReference type="Rhea" id="RHEA:13065"/>
        <dbReference type="ChEBI" id="CHEBI:15377"/>
        <dbReference type="ChEBI" id="CHEBI:15378"/>
        <dbReference type="ChEBI" id="CHEBI:30616"/>
        <dbReference type="ChEBI" id="CHEBI:43474"/>
        <dbReference type="ChEBI" id="CHEBI:456216"/>
    </reaction>
</comment>
<dbReference type="Pfam" id="PF00689">
    <property type="entry name" value="Cation_ATPase_C"/>
    <property type="match status" value="1"/>
</dbReference>
<name>A0A1M4EGY9_9ACTN</name>
<feature type="transmembrane region" description="Helical" evidence="9">
    <location>
        <begin position="260"/>
        <end position="277"/>
    </location>
</feature>
<keyword evidence="3" id="KW-0547">Nucleotide-binding</keyword>
<dbReference type="InterPro" id="IPR023214">
    <property type="entry name" value="HAD_sf"/>
</dbReference>
<dbReference type="Pfam" id="PF13246">
    <property type="entry name" value="Cation_ATPase"/>
    <property type="match status" value="1"/>
</dbReference>
<evidence type="ECO:0000259" key="10">
    <source>
        <dbReference type="SMART" id="SM00831"/>
    </source>
</evidence>
<dbReference type="GO" id="GO:0005524">
    <property type="term" value="F:ATP binding"/>
    <property type="evidence" value="ECO:0007669"/>
    <property type="project" value="UniProtKB-KW"/>
</dbReference>
<dbReference type="SUPFAM" id="SSF81665">
    <property type="entry name" value="Calcium ATPase, transmembrane domain M"/>
    <property type="match status" value="1"/>
</dbReference>
<dbReference type="PANTHER" id="PTHR42861">
    <property type="entry name" value="CALCIUM-TRANSPORTING ATPASE"/>
    <property type="match status" value="1"/>
</dbReference>
<dbReference type="PRINTS" id="PR00119">
    <property type="entry name" value="CATATPASE"/>
</dbReference>
<evidence type="ECO:0000256" key="8">
    <source>
        <dbReference type="ARBA" id="ARBA00049360"/>
    </source>
</evidence>
<feature type="transmembrane region" description="Helical" evidence="9">
    <location>
        <begin position="778"/>
        <end position="801"/>
    </location>
</feature>